<gene>
    <name evidence="1" type="ORF">ROZALSC1DRAFT_28879</name>
</gene>
<accession>A0A4P9YLY2</accession>
<name>A0A4P9YLY2_ROZAC</name>
<dbReference type="Proteomes" id="UP000281549">
    <property type="component" value="Unassembled WGS sequence"/>
</dbReference>
<protein>
    <submittedName>
        <fullName evidence="1">Uncharacterized protein</fullName>
    </submittedName>
</protein>
<dbReference type="EMBL" id="ML005206">
    <property type="protein sequence ID" value="RKP19540.1"/>
    <property type="molecule type" value="Genomic_DNA"/>
</dbReference>
<proteinExistence type="predicted"/>
<sequence length="236" mass="27924">MQKCKRREDVLLVDSYQVEYTSLRNWFYFDALIGDSRSNLIVGFINAFLPEQKENWAIRELHCRLAEFIANKVLSDDAITDELFKSTINYFIQNILNMVTIMKQSKSGLESLILGAPQVPLIESLEANKESTYLKKIPDDLVDYRRLMDWFQTMIITDDHFAVFTKYFDWLIQSGFIELNDGRTLFSKDMYVEWLYEFLVGLDYDEKQIKKLVINFEREIDSIINLDQNISKFLNK</sequence>
<dbReference type="AlphaFoldDB" id="A0A4P9YLY2"/>
<evidence type="ECO:0000313" key="1">
    <source>
        <dbReference type="EMBL" id="RKP19540.1"/>
    </source>
</evidence>
<organism evidence="1 2">
    <name type="scientific">Rozella allomycis (strain CSF55)</name>
    <dbReference type="NCBI Taxonomy" id="988480"/>
    <lineage>
        <taxon>Eukaryota</taxon>
        <taxon>Fungi</taxon>
        <taxon>Fungi incertae sedis</taxon>
        <taxon>Cryptomycota</taxon>
        <taxon>Cryptomycota incertae sedis</taxon>
        <taxon>Rozella</taxon>
    </lineage>
</organism>
<reference evidence="2" key="1">
    <citation type="journal article" date="2018" name="Nat. Microbiol.">
        <title>Leveraging single-cell genomics to expand the fungal tree of life.</title>
        <authorList>
            <person name="Ahrendt S.R."/>
            <person name="Quandt C.A."/>
            <person name="Ciobanu D."/>
            <person name="Clum A."/>
            <person name="Salamov A."/>
            <person name="Andreopoulos B."/>
            <person name="Cheng J.F."/>
            <person name="Woyke T."/>
            <person name="Pelin A."/>
            <person name="Henrissat B."/>
            <person name="Reynolds N.K."/>
            <person name="Benny G.L."/>
            <person name="Smith M.E."/>
            <person name="James T.Y."/>
            <person name="Grigoriev I.V."/>
        </authorList>
    </citation>
    <scope>NUCLEOTIDE SEQUENCE [LARGE SCALE GENOMIC DNA]</scope>
    <source>
        <strain evidence="2">CSF55</strain>
    </source>
</reference>
<evidence type="ECO:0000313" key="2">
    <source>
        <dbReference type="Proteomes" id="UP000281549"/>
    </source>
</evidence>